<keyword evidence="4" id="KW-0288">FMN</keyword>
<dbReference type="PANTHER" id="PTHR10851:SF0">
    <property type="entry name" value="PYRIDOXINE-5'-PHOSPHATE OXIDASE"/>
    <property type="match status" value="1"/>
</dbReference>
<dbReference type="Proteomes" id="UP000429644">
    <property type="component" value="Unassembled WGS sequence"/>
</dbReference>
<protein>
    <submittedName>
        <fullName evidence="8">Pyridoxine 5'-phosphate oxidase</fullName>
    </submittedName>
</protein>
<sequence>MSNPFGTDVDPDAAPDPMTLARAWVGEPDRPLVMSLTTVTEDGAPDARHVHLFAIGTEAIRFHTDARSRKAVHLQVDPRVALAIFWPEPLRQLVVAGRAAPVPAATLDDDFGRLSRYLQVLSWVNDDALAARPAGERREVLAAFEAAHPGPLARPEWWVGYAVRPHRLSFWRGDDTGPSNRLEYVRNPDGTWRATRLAG</sequence>
<evidence type="ECO:0000256" key="2">
    <source>
        <dbReference type="ARBA" id="ARBA00007301"/>
    </source>
</evidence>
<comment type="caution">
    <text evidence="8">The sequence shown here is derived from an EMBL/GenBank/DDBJ whole genome shotgun (WGS) entry which is preliminary data.</text>
</comment>
<dbReference type="Pfam" id="PF01243">
    <property type="entry name" value="PNPOx_N"/>
    <property type="match status" value="1"/>
</dbReference>
<keyword evidence="5" id="KW-0560">Oxidoreductase</keyword>
<proteinExistence type="inferred from homology"/>
<dbReference type="InterPro" id="IPR019576">
    <property type="entry name" value="Pyridoxamine_oxidase_dimer_C"/>
</dbReference>
<dbReference type="AlphaFoldDB" id="A0A7J9V0N6"/>
<comment type="similarity">
    <text evidence="2">Belongs to the pyridoxamine 5'-phosphate oxidase family.</text>
</comment>
<evidence type="ECO:0000256" key="4">
    <source>
        <dbReference type="ARBA" id="ARBA00022643"/>
    </source>
</evidence>
<dbReference type="RefSeq" id="WP_193314597.1">
    <property type="nucleotide sequence ID" value="NZ_BAAAOT010000026.1"/>
</dbReference>
<keyword evidence="9" id="KW-1185">Reference proteome</keyword>
<accession>A0A7J9V0N6</accession>
<evidence type="ECO:0000256" key="3">
    <source>
        <dbReference type="ARBA" id="ARBA00022630"/>
    </source>
</evidence>
<feature type="domain" description="Pyridoxine 5'-phosphate oxidase dimerisation C-terminal" evidence="7">
    <location>
        <begin position="158"/>
        <end position="198"/>
    </location>
</feature>
<dbReference type="Pfam" id="PF10590">
    <property type="entry name" value="PNP_phzG_C"/>
    <property type="match status" value="1"/>
</dbReference>
<organism evidence="8 9">
    <name type="scientific">Georgenia ruanii</name>
    <dbReference type="NCBI Taxonomy" id="348442"/>
    <lineage>
        <taxon>Bacteria</taxon>
        <taxon>Bacillati</taxon>
        <taxon>Actinomycetota</taxon>
        <taxon>Actinomycetes</taxon>
        <taxon>Micrococcales</taxon>
        <taxon>Bogoriellaceae</taxon>
        <taxon>Georgenia</taxon>
    </lineage>
</organism>
<reference evidence="8 9" key="1">
    <citation type="submission" date="2019-10" db="EMBL/GenBank/DDBJ databases">
        <title>Georgenia wutianyii sp. nov. and Georgenia yuyongxinii sp. nov. isolated from plateau pika (Ochotona curzoniae) in the Qinghai-Tibet plateau of China.</title>
        <authorList>
            <person name="Tian Z."/>
        </authorList>
    </citation>
    <scope>NUCLEOTIDE SEQUENCE [LARGE SCALE GENOMIC DNA]</scope>
    <source>
        <strain evidence="8 9">JCM 15130</strain>
    </source>
</reference>
<dbReference type="EMBL" id="WHPD01003516">
    <property type="protein sequence ID" value="MPV90242.1"/>
    <property type="molecule type" value="Genomic_DNA"/>
</dbReference>
<comment type="cofactor">
    <cofactor evidence="1">
        <name>FMN</name>
        <dbReference type="ChEBI" id="CHEBI:58210"/>
    </cofactor>
</comment>
<evidence type="ECO:0000259" key="7">
    <source>
        <dbReference type="Pfam" id="PF10590"/>
    </source>
</evidence>
<keyword evidence="3" id="KW-0285">Flavoprotein</keyword>
<dbReference type="InterPro" id="IPR000659">
    <property type="entry name" value="Pyridox_Oxase"/>
</dbReference>
<dbReference type="GO" id="GO:0008615">
    <property type="term" value="P:pyridoxine biosynthetic process"/>
    <property type="evidence" value="ECO:0007669"/>
    <property type="project" value="InterPro"/>
</dbReference>
<dbReference type="InterPro" id="IPR012349">
    <property type="entry name" value="Split_barrel_FMN-bd"/>
</dbReference>
<evidence type="ECO:0000313" key="9">
    <source>
        <dbReference type="Proteomes" id="UP000429644"/>
    </source>
</evidence>
<evidence type="ECO:0000259" key="6">
    <source>
        <dbReference type="Pfam" id="PF01243"/>
    </source>
</evidence>
<dbReference type="PANTHER" id="PTHR10851">
    <property type="entry name" value="PYRIDOXINE-5-PHOSPHATE OXIDASE"/>
    <property type="match status" value="1"/>
</dbReference>
<dbReference type="GO" id="GO:0004733">
    <property type="term" value="F:pyridoxamine phosphate oxidase activity"/>
    <property type="evidence" value="ECO:0007669"/>
    <property type="project" value="InterPro"/>
</dbReference>
<evidence type="ECO:0000256" key="1">
    <source>
        <dbReference type="ARBA" id="ARBA00001917"/>
    </source>
</evidence>
<dbReference type="GO" id="GO:0010181">
    <property type="term" value="F:FMN binding"/>
    <property type="evidence" value="ECO:0007669"/>
    <property type="project" value="InterPro"/>
</dbReference>
<dbReference type="Gene3D" id="2.30.110.10">
    <property type="entry name" value="Electron Transport, Fmn-binding Protein, Chain A"/>
    <property type="match status" value="1"/>
</dbReference>
<evidence type="ECO:0000313" key="8">
    <source>
        <dbReference type="EMBL" id="MPV90242.1"/>
    </source>
</evidence>
<name>A0A7J9V0N6_9MICO</name>
<gene>
    <name evidence="8" type="ORF">GB882_16335</name>
</gene>
<feature type="domain" description="Pyridoxamine 5'-phosphate oxidase N-terminal" evidence="6">
    <location>
        <begin position="30"/>
        <end position="130"/>
    </location>
</feature>
<evidence type="ECO:0000256" key="5">
    <source>
        <dbReference type="ARBA" id="ARBA00023002"/>
    </source>
</evidence>
<dbReference type="SUPFAM" id="SSF50475">
    <property type="entry name" value="FMN-binding split barrel"/>
    <property type="match status" value="1"/>
</dbReference>
<dbReference type="InterPro" id="IPR011576">
    <property type="entry name" value="Pyridox_Oxase_N"/>
</dbReference>